<feature type="compositionally biased region" description="Basic and acidic residues" evidence="1">
    <location>
        <begin position="170"/>
        <end position="180"/>
    </location>
</feature>
<evidence type="ECO:0000313" key="3">
    <source>
        <dbReference type="Proteomes" id="UP000790347"/>
    </source>
</evidence>
<evidence type="ECO:0000313" key="2">
    <source>
        <dbReference type="EMBL" id="KAH9511502.1"/>
    </source>
</evidence>
<comment type="caution">
    <text evidence="2">The sequence shown here is derived from an EMBL/GenBank/DDBJ whole genome shotgun (WGS) entry which is preliminary data.</text>
</comment>
<feature type="region of interest" description="Disordered" evidence="1">
    <location>
        <begin position="118"/>
        <end position="192"/>
    </location>
</feature>
<dbReference type="AlphaFoldDB" id="A0A922HV26"/>
<keyword evidence="3" id="KW-1185">Reference proteome</keyword>
<accession>A0A922HV26</accession>
<dbReference type="EMBL" id="ASGP02000004">
    <property type="protein sequence ID" value="KAH9511502.1"/>
    <property type="molecule type" value="Genomic_DNA"/>
</dbReference>
<feature type="compositionally biased region" description="Low complexity" evidence="1">
    <location>
        <begin position="119"/>
        <end position="129"/>
    </location>
</feature>
<reference evidence="2" key="1">
    <citation type="submission" date="2013-05" db="EMBL/GenBank/DDBJ databases">
        <authorList>
            <person name="Yim A.K.Y."/>
            <person name="Chan T.F."/>
            <person name="Ji K.M."/>
            <person name="Liu X.Y."/>
            <person name="Zhou J.W."/>
            <person name="Li R.Q."/>
            <person name="Yang K.Y."/>
            <person name="Li J."/>
            <person name="Li M."/>
            <person name="Law P.T.W."/>
            <person name="Wu Y.L."/>
            <person name="Cai Z.L."/>
            <person name="Qin H."/>
            <person name="Bao Y."/>
            <person name="Leung R.K.K."/>
            <person name="Ng P.K.S."/>
            <person name="Zou J."/>
            <person name="Zhong X.J."/>
            <person name="Ran P.X."/>
            <person name="Zhong N.S."/>
            <person name="Liu Z.G."/>
            <person name="Tsui S.K.W."/>
        </authorList>
    </citation>
    <scope>NUCLEOTIDE SEQUENCE</scope>
    <source>
        <strain evidence="2">Derf</strain>
        <tissue evidence="2">Whole organism</tissue>
    </source>
</reference>
<gene>
    <name evidence="2" type="primary">FAT1</name>
    <name evidence="2" type="ORF">DERF_009957</name>
</gene>
<feature type="compositionally biased region" description="Low complexity" evidence="1">
    <location>
        <begin position="272"/>
        <end position="282"/>
    </location>
</feature>
<dbReference type="Proteomes" id="UP000790347">
    <property type="component" value="Unassembled WGS sequence"/>
</dbReference>
<protein>
    <submittedName>
        <fullName evidence="2">Long-chain fatty acid transporter fat1, variant 2</fullName>
    </submittedName>
</protein>
<feature type="compositionally biased region" description="Low complexity" evidence="1">
    <location>
        <begin position="249"/>
        <end position="261"/>
    </location>
</feature>
<evidence type="ECO:0000256" key="1">
    <source>
        <dbReference type="SAM" id="MobiDB-lite"/>
    </source>
</evidence>
<reference evidence="2" key="2">
    <citation type="journal article" date="2022" name="Res Sq">
        <title>Comparative Genomics Reveals Insights into the Divergent Evolution of Astigmatic Mites and Household Pest Adaptations.</title>
        <authorList>
            <person name="Xiong Q."/>
            <person name="Wan A.T.-Y."/>
            <person name="Liu X.-Y."/>
            <person name="Fung C.S.-H."/>
            <person name="Xiao X."/>
            <person name="Malainual N."/>
            <person name="Hou J."/>
            <person name="Wang L."/>
            <person name="Wang M."/>
            <person name="Yang K."/>
            <person name="Cui Y."/>
            <person name="Leung E."/>
            <person name="Nong W."/>
            <person name="Shin S.-K."/>
            <person name="Au S."/>
            <person name="Jeong K.Y."/>
            <person name="Chew F.T."/>
            <person name="Hui J."/>
            <person name="Leung T.F."/>
            <person name="Tungtrongchitr A."/>
            <person name="Zhong N."/>
            <person name="Liu Z."/>
            <person name="Tsui S."/>
        </authorList>
    </citation>
    <scope>NUCLEOTIDE SEQUENCE</scope>
    <source>
        <strain evidence="2">Derf</strain>
        <tissue evidence="2">Whole organism</tissue>
    </source>
</reference>
<sequence>MNHCCRRKPANRTSSTLYHENCDHQSMINNKDNNFEMTNMSNNIAAATINHHHQIKSAAQNYQELYNNNNTDCNSVLNSEDYDQQTPVIGIIDYAQNFKKNAPIASVSPQMIETIRHQSSSSMISINSNKDNKKNKKRSKISASTGNNLENHHYHPHHRKRTSLNDSSDSNDKNSEKNHDDENDVNMMLPSPPLEIKLGTKLEFSRNNYIERYLPKHDDDSNGYRKYSTTTDMIDCDLNSKKLDDNLMNGNNGQQQQQQQKQQHRNRNRNDSSGSIHSSSISQQIKPVTLLTFNRSSLNESADNFSLLTPSSSCSTTPIAALVNSSSTSDTIDQCSSSMSSSSNNDLKTSPMGSSSIAFINGSESSNTIIKNNHYHQYIANNGGQTMDNHQSLPVAATNGNGNHKMTSFSSSYQVKHSQQRSTLNNNIETNGNQMMNKLSKINNENIRYTIFLTPEYQ</sequence>
<name>A0A922HV26_DERFA</name>
<organism evidence="2 3">
    <name type="scientific">Dermatophagoides farinae</name>
    <name type="common">American house dust mite</name>
    <dbReference type="NCBI Taxonomy" id="6954"/>
    <lineage>
        <taxon>Eukaryota</taxon>
        <taxon>Metazoa</taxon>
        <taxon>Ecdysozoa</taxon>
        <taxon>Arthropoda</taxon>
        <taxon>Chelicerata</taxon>
        <taxon>Arachnida</taxon>
        <taxon>Acari</taxon>
        <taxon>Acariformes</taxon>
        <taxon>Sarcoptiformes</taxon>
        <taxon>Astigmata</taxon>
        <taxon>Psoroptidia</taxon>
        <taxon>Analgoidea</taxon>
        <taxon>Pyroglyphidae</taxon>
        <taxon>Dermatophagoidinae</taxon>
        <taxon>Dermatophagoides</taxon>
    </lineage>
</organism>
<feature type="region of interest" description="Disordered" evidence="1">
    <location>
        <begin position="242"/>
        <end position="282"/>
    </location>
</feature>
<proteinExistence type="predicted"/>